<organism evidence="4 5">
    <name type="scientific">Pantoea phytobeneficialis</name>
    <dbReference type="NCBI Taxonomy" id="2052056"/>
    <lineage>
        <taxon>Bacteria</taxon>
        <taxon>Pseudomonadati</taxon>
        <taxon>Pseudomonadota</taxon>
        <taxon>Gammaproteobacteria</taxon>
        <taxon>Enterobacterales</taxon>
        <taxon>Erwiniaceae</taxon>
        <taxon>Pantoea</taxon>
    </lineage>
</organism>
<feature type="signal peptide" evidence="1">
    <location>
        <begin position="1"/>
        <end position="20"/>
    </location>
</feature>
<dbReference type="Gene3D" id="1.20.1270.180">
    <property type="match status" value="1"/>
</dbReference>
<proteinExistence type="predicted"/>
<protein>
    <submittedName>
        <fullName evidence="3">Lysozyme inhibitor LprI family protein</fullName>
    </submittedName>
</protein>
<keyword evidence="6" id="KW-1185">Reference proteome</keyword>
<dbReference type="EMBL" id="CP024636">
    <property type="protein sequence ID" value="QGR07852.1"/>
    <property type="molecule type" value="Genomic_DNA"/>
</dbReference>
<dbReference type="Proteomes" id="UP001171299">
    <property type="component" value="Unassembled WGS sequence"/>
</dbReference>
<evidence type="ECO:0000259" key="2">
    <source>
        <dbReference type="Pfam" id="PF07007"/>
    </source>
</evidence>
<evidence type="ECO:0000313" key="3">
    <source>
        <dbReference type="EMBL" id="MDO6405334.1"/>
    </source>
</evidence>
<dbReference type="Pfam" id="PF07007">
    <property type="entry name" value="LprI"/>
    <property type="match status" value="1"/>
</dbReference>
<name>A0AAP9H7A0_9GAMM</name>
<dbReference type="InterPro" id="IPR009739">
    <property type="entry name" value="LprI-like_N"/>
</dbReference>
<reference evidence="5" key="1">
    <citation type="submission" date="2017-11" db="EMBL/GenBank/DDBJ databases">
        <title>Genome sequence of Pantoea sp. MSR2.</title>
        <authorList>
            <person name="Nascimento F.X."/>
        </authorList>
    </citation>
    <scope>NUCLEOTIDE SEQUENCE [LARGE SCALE GENOMIC DNA]</scope>
    <source>
        <strain evidence="5">MSR2</strain>
    </source>
</reference>
<keyword evidence="1" id="KW-0732">Signal</keyword>
<evidence type="ECO:0000313" key="6">
    <source>
        <dbReference type="Proteomes" id="UP001171299"/>
    </source>
</evidence>
<evidence type="ECO:0000313" key="5">
    <source>
        <dbReference type="Proteomes" id="UP000424872"/>
    </source>
</evidence>
<sequence length="131" mass="14642">MKKIVLLAMVASLYQVSAFAKDDCNNATSDAEINACYKASKADAEKQLNQEYGNAKKRIDAEYSASPADLQSYTSTLTESQRGWLKYRDGQCNLESFMAEKGTITHDTLTDKCVARIDLDRVEQLKAIPYE</sequence>
<dbReference type="AlphaFoldDB" id="A0AAP9H7A0"/>
<dbReference type="EMBL" id="JAUOOM010000001">
    <property type="protein sequence ID" value="MDO6405334.1"/>
    <property type="molecule type" value="Genomic_DNA"/>
</dbReference>
<feature type="chain" id="PRO_5042935986" evidence="1">
    <location>
        <begin position="21"/>
        <end position="131"/>
    </location>
</feature>
<dbReference type="KEGG" id="ppho:CTZ24_16050"/>
<reference evidence="3" key="3">
    <citation type="submission" date="2023-07" db="EMBL/GenBank/DDBJ databases">
        <title>The extreme plant-growth-promoting properties of Pantoea phytobeneficialis PF55 revealed by functional and genomic analysis.</title>
        <authorList>
            <person name="Nascimento F.X."/>
            <person name="Marcio R.J."/>
        </authorList>
    </citation>
    <scope>NUCLEOTIDE SEQUENCE</scope>
    <source>
        <strain evidence="3">PF55</strain>
    </source>
</reference>
<reference evidence="4" key="2">
    <citation type="journal article" date="2020" name="Environ. Microbiol.">
        <title>The extreme plant-growth-promoting properties of Pantoea phytobeneficialis MSR2 revealed by functional and genomic analysis.</title>
        <authorList>
            <person name="Nascimento F.X."/>
            <person name="Hernandez A.G."/>
            <person name="Glick B.R."/>
            <person name="Rossi M.J."/>
        </authorList>
    </citation>
    <scope>NUCLEOTIDE SEQUENCE</scope>
    <source>
        <strain evidence="4">MSR2</strain>
    </source>
</reference>
<gene>
    <name evidence="4" type="ORF">CTZ24_16050</name>
    <name evidence="3" type="ORF">Q3404_01985</name>
</gene>
<evidence type="ECO:0000256" key="1">
    <source>
        <dbReference type="SAM" id="SignalP"/>
    </source>
</evidence>
<feature type="domain" description="Lysozyme inhibitor LprI-like N-terminal" evidence="2">
    <location>
        <begin position="24"/>
        <end position="125"/>
    </location>
</feature>
<accession>A0AAP9H7A0</accession>
<dbReference type="RefSeq" id="WP_208724041.1">
    <property type="nucleotide sequence ID" value="NZ_CP024636.1"/>
</dbReference>
<dbReference type="Proteomes" id="UP000424872">
    <property type="component" value="Chromosome"/>
</dbReference>
<evidence type="ECO:0000313" key="4">
    <source>
        <dbReference type="EMBL" id="QGR07852.1"/>
    </source>
</evidence>